<dbReference type="AlphaFoldDB" id="A0A1T1H696"/>
<dbReference type="EMBL" id="MVKX01000001">
    <property type="protein sequence ID" value="OOV85372.1"/>
    <property type="molecule type" value="Genomic_DNA"/>
</dbReference>
<dbReference type="InterPro" id="IPR037883">
    <property type="entry name" value="Knr4/Smi1-like_sf"/>
</dbReference>
<dbReference type="Pfam" id="PF09346">
    <property type="entry name" value="SMI1_KNR4"/>
    <property type="match status" value="1"/>
</dbReference>
<dbReference type="SMART" id="SM00860">
    <property type="entry name" value="SMI1_KNR4"/>
    <property type="match status" value="1"/>
</dbReference>
<dbReference type="RefSeq" id="WP_078188781.1">
    <property type="nucleotide sequence ID" value="NZ_JAMCOZ010000010.1"/>
</dbReference>
<feature type="domain" description="Knr4/Smi1-like" evidence="1">
    <location>
        <begin position="4"/>
        <end position="144"/>
    </location>
</feature>
<evidence type="ECO:0000313" key="2">
    <source>
        <dbReference type="EMBL" id="OOV85372.1"/>
    </source>
</evidence>
<evidence type="ECO:0000313" key="3">
    <source>
        <dbReference type="Proteomes" id="UP000191160"/>
    </source>
</evidence>
<name>A0A1T1H696_9GAMM</name>
<keyword evidence="3" id="KW-1185">Reference proteome</keyword>
<dbReference type="InterPro" id="IPR018958">
    <property type="entry name" value="Knr4/Smi1-like_dom"/>
</dbReference>
<dbReference type="SUPFAM" id="SSF160631">
    <property type="entry name" value="SMI1/KNR4-like"/>
    <property type="match status" value="1"/>
</dbReference>
<comment type="caution">
    <text evidence="2">The sequence shown here is derived from an EMBL/GenBank/DDBJ whole genome shotgun (WGS) entry which is preliminary data.</text>
</comment>
<gene>
    <name evidence="2" type="ORF">B1202_01605</name>
</gene>
<dbReference type="Proteomes" id="UP000191160">
    <property type="component" value="Unassembled WGS sequence"/>
</dbReference>
<proteinExistence type="predicted"/>
<evidence type="ECO:0000259" key="1">
    <source>
        <dbReference type="SMART" id="SM00860"/>
    </source>
</evidence>
<sequence length="146" mass="16941">MPFPLDLKFITATEEQLGFKFPEKYKAKMQIENGGEFGISFSNADEFEDDDDIEAWWLIPFQDTSDVKRIKRTTNHLAAEHQSISEIEDFPENSIAIAHNGDGDYLLMRTVDDAQLGEEIYLWRHEDSEFIYLLVTSIEELFSQNP</sequence>
<accession>A0A1T1H696</accession>
<protein>
    <recommendedName>
        <fullName evidence="1">Knr4/Smi1-like domain-containing protein</fullName>
    </recommendedName>
</protein>
<organism evidence="2 3">
    <name type="scientific">Acinetobacter amyesii</name>
    <dbReference type="NCBI Taxonomy" id="2942470"/>
    <lineage>
        <taxon>Bacteria</taxon>
        <taxon>Pseudomonadati</taxon>
        <taxon>Pseudomonadota</taxon>
        <taxon>Gammaproteobacteria</taxon>
        <taxon>Moraxellales</taxon>
        <taxon>Moraxellaceae</taxon>
        <taxon>Acinetobacter</taxon>
    </lineage>
</organism>
<dbReference type="Gene3D" id="3.40.1580.10">
    <property type="entry name" value="SMI1/KNR4-like"/>
    <property type="match status" value="1"/>
</dbReference>
<reference evidence="2 3" key="1">
    <citation type="submission" date="2017-02" db="EMBL/GenBank/DDBJ databases">
        <title>Acinetobacter sp. ANC 4945, whole genome shotgun sequencing project.</title>
        <authorList>
            <person name="Radolfova-Krizova L."/>
            <person name="Al Atrouni A."/>
            <person name="Nemec A."/>
        </authorList>
    </citation>
    <scope>NUCLEOTIDE SEQUENCE [LARGE SCALE GENOMIC DNA]</scope>
    <source>
        <strain evidence="2 3">ANC 4945</strain>
    </source>
</reference>